<protein>
    <submittedName>
        <fullName evidence="2">Uncharacterized protein</fullName>
    </submittedName>
</protein>
<keyword evidence="3" id="KW-1185">Reference proteome</keyword>
<dbReference type="PANTHER" id="PTHR13281">
    <property type="entry name" value="TRANSMEMBRANE PROTEIN 70, MITOCHONDRIAL"/>
    <property type="match status" value="1"/>
</dbReference>
<accession>A0A5C3KRA7</accession>
<evidence type="ECO:0000313" key="3">
    <source>
        <dbReference type="Proteomes" id="UP000307440"/>
    </source>
</evidence>
<dbReference type="GO" id="GO:0033615">
    <property type="term" value="P:mitochondrial proton-transporting ATP synthase complex assembly"/>
    <property type="evidence" value="ECO:0007669"/>
    <property type="project" value="TreeGrafter"/>
</dbReference>
<dbReference type="GO" id="GO:0031966">
    <property type="term" value="C:mitochondrial membrane"/>
    <property type="evidence" value="ECO:0007669"/>
    <property type="project" value="TreeGrafter"/>
</dbReference>
<evidence type="ECO:0000256" key="1">
    <source>
        <dbReference type="SAM" id="Phobius"/>
    </source>
</evidence>
<proteinExistence type="predicted"/>
<dbReference type="Proteomes" id="UP000307440">
    <property type="component" value="Unassembled WGS sequence"/>
</dbReference>
<name>A0A5C3KRA7_COPMA</name>
<dbReference type="AlphaFoldDB" id="A0A5C3KRA7"/>
<keyword evidence="1" id="KW-0812">Transmembrane</keyword>
<gene>
    <name evidence="2" type="ORF">FA15DRAFT_705702</name>
</gene>
<feature type="transmembrane region" description="Helical" evidence="1">
    <location>
        <begin position="116"/>
        <end position="141"/>
    </location>
</feature>
<sequence length="263" mass="28843">MFSSAARLGYLSSRQRPSLGLFGLQRQYSTAIVKTPASTAPKCHRLAFNPTHCRRSQSTTATTEKSDESKAPQVPVAYEGPLSNTWRKLKLFSLASFGFSTTLAPFMFVVESGLPYSARFALASLAVGTSGVSTSLVSWCAKPYVTTLRRYTPEDNGGQEVLELTTMTLMLRPRVTTVYDPAFLVETRRPMAKWELAREITHSASAGGQTPAVGTQETIAETADHNGQIIGRWVVEWREGGIGTCHEAGTVVRHFNVHEELLN</sequence>
<dbReference type="PANTHER" id="PTHR13281:SF0">
    <property type="entry name" value="TRANSMEMBRANE PROTEIN 70, MITOCHONDRIAL"/>
    <property type="match status" value="1"/>
</dbReference>
<dbReference type="EMBL" id="ML210224">
    <property type="protein sequence ID" value="TFK23139.1"/>
    <property type="molecule type" value="Genomic_DNA"/>
</dbReference>
<keyword evidence="1" id="KW-1133">Transmembrane helix</keyword>
<evidence type="ECO:0000313" key="2">
    <source>
        <dbReference type="EMBL" id="TFK23139.1"/>
    </source>
</evidence>
<keyword evidence="1" id="KW-0472">Membrane</keyword>
<feature type="transmembrane region" description="Helical" evidence="1">
    <location>
        <begin position="91"/>
        <end position="110"/>
    </location>
</feature>
<dbReference type="InterPro" id="IPR009724">
    <property type="entry name" value="TMEM70"/>
</dbReference>
<organism evidence="2 3">
    <name type="scientific">Coprinopsis marcescibilis</name>
    <name type="common">Agaric fungus</name>
    <name type="synonym">Psathyrella marcescibilis</name>
    <dbReference type="NCBI Taxonomy" id="230819"/>
    <lineage>
        <taxon>Eukaryota</taxon>
        <taxon>Fungi</taxon>
        <taxon>Dikarya</taxon>
        <taxon>Basidiomycota</taxon>
        <taxon>Agaricomycotina</taxon>
        <taxon>Agaricomycetes</taxon>
        <taxon>Agaricomycetidae</taxon>
        <taxon>Agaricales</taxon>
        <taxon>Agaricineae</taxon>
        <taxon>Psathyrellaceae</taxon>
        <taxon>Coprinopsis</taxon>
    </lineage>
</organism>
<reference evidence="2 3" key="1">
    <citation type="journal article" date="2019" name="Nat. Ecol. Evol.">
        <title>Megaphylogeny resolves global patterns of mushroom evolution.</title>
        <authorList>
            <person name="Varga T."/>
            <person name="Krizsan K."/>
            <person name="Foldi C."/>
            <person name="Dima B."/>
            <person name="Sanchez-Garcia M."/>
            <person name="Sanchez-Ramirez S."/>
            <person name="Szollosi G.J."/>
            <person name="Szarkandi J.G."/>
            <person name="Papp V."/>
            <person name="Albert L."/>
            <person name="Andreopoulos W."/>
            <person name="Angelini C."/>
            <person name="Antonin V."/>
            <person name="Barry K.W."/>
            <person name="Bougher N.L."/>
            <person name="Buchanan P."/>
            <person name="Buyck B."/>
            <person name="Bense V."/>
            <person name="Catcheside P."/>
            <person name="Chovatia M."/>
            <person name="Cooper J."/>
            <person name="Damon W."/>
            <person name="Desjardin D."/>
            <person name="Finy P."/>
            <person name="Geml J."/>
            <person name="Haridas S."/>
            <person name="Hughes K."/>
            <person name="Justo A."/>
            <person name="Karasinski D."/>
            <person name="Kautmanova I."/>
            <person name="Kiss B."/>
            <person name="Kocsube S."/>
            <person name="Kotiranta H."/>
            <person name="LaButti K.M."/>
            <person name="Lechner B.E."/>
            <person name="Liimatainen K."/>
            <person name="Lipzen A."/>
            <person name="Lukacs Z."/>
            <person name="Mihaltcheva S."/>
            <person name="Morgado L.N."/>
            <person name="Niskanen T."/>
            <person name="Noordeloos M.E."/>
            <person name="Ohm R.A."/>
            <person name="Ortiz-Santana B."/>
            <person name="Ovrebo C."/>
            <person name="Racz N."/>
            <person name="Riley R."/>
            <person name="Savchenko A."/>
            <person name="Shiryaev A."/>
            <person name="Soop K."/>
            <person name="Spirin V."/>
            <person name="Szebenyi C."/>
            <person name="Tomsovsky M."/>
            <person name="Tulloss R.E."/>
            <person name="Uehling J."/>
            <person name="Grigoriev I.V."/>
            <person name="Vagvolgyi C."/>
            <person name="Papp T."/>
            <person name="Martin F.M."/>
            <person name="Miettinen O."/>
            <person name="Hibbett D.S."/>
            <person name="Nagy L.G."/>
        </authorList>
    </citation>
    <scope>NUCLEOTIDE SEQUENCE [LARGE SCALE GENOMIC DNA]</scope>
    <source>
        <strain evidence="2 3">CBS 121175</strain>
    </source>
</reference>
<dbReference type="OrthoDB" id="5386199at2759"/>